<name>A0A1I7TPD4_9PELO</name>
<dbReference type="AlphaFoldDB" id="A0A1I7TPD4"/>
<sequence length="79" mass="9462">MLEPVTFEWFLQHMQPRAMMTTMDGREANRINFENSSVRQLQLFDLSKKATFPEDWSPERTKTFFLEMLDKLEQSAETK</sequence>
<keyword evidence="1" id="KW-1185">Reference proteome</keyword>
<organism evidence="1 2">
    <name type="scientific">Caenorhabditis tropicalis</name>
    <dbReference type="NCBI Taxonomy" id="1561998"/>
    <lineage>
        <taxon>Eukaryota</taxon>
        <taxon>Metazoa</taxon>
        <taxon>Ecdysozoa</taxon>
        <taxon>Nematoda</taxon>
        <taxon>Chromadorea</taxon>
        <taxon>Rhabditida</taxon>
        <taxon>Rhabditina</taxon>
        <taxon>Rhabditomorpha</taxon>
        <taxon>Rhabditoidea</taxon>
        <taxon>Rhabditidae</taxon>
        <taxon>Peloderinae</taxon>
        <taxon>Caenorhabditis</taxon>
    </lineage>
</organism>
<accession>A0A1I7TPD4</accession>
<dbReference type="WBParaSite" id="Csp11.Scaffold629.g10450.t1">
    <property type="protein sequence ID" value="Csp11.Scaffold629.g10450.t1"/>
    <property type="gene ID" value="Csp11.Scaffold629.g10450"/>
</dbReference>
<protein>
    <submittedName>
        <fullName evidence="2">Restriction endonuclease subunit R</fullName>
    </submittedName>
</protein>
<dbReference type="Proteomes" id="UP000095282">
    <property type="component" value="Unplaced"/>
</dbReference>
<evidence type="ECO:0000313" key="2">
    <source>
        <dbReference type="WBParaSite" id="Csp11.Scaffold629.g10450.t1"/>
    </source>
</evidence>
<reference evidence="2" key="1">
    <citation type="submission" date="2016-11" db="UniProtKB">
        <authorList>
            <consortium name="WormBaseParasite"/>
        </authorList>
    </citation>
    <scope>IDENTIFICATION</scope>
</reference>
<evidence type="ECO:0000313" key="1">
    <source>
        <dbReference type="Proteomes" id="UP000095282"/>
    </source>
</evidence>
<proteinExistence type="predicted"/>